<dbReference type="Pfam" id="PF23560">
    <property type="entry name" value="GBD_Hemicentin"/>
    <property type="match status" value="1"/>
</dbReference>
<evidence type="ECO:0000256" key="4">
    <source>
        <dbReference type="ARBA" id="ARBA00023180"/>
    </source>
</evidence>
<accession>A0AAQ6AEA6</accession>
<dbReference type="GO" id="GO:0005576">
    <property type="term" value="C:extracellular region"/>
    <property type="evidence" value="ECO:0007669"/>
    <property type="project" value="UniProtKB-SubCell"/>
</dbReference>
<evidence type="ECO:0000313" key="10">
    <source>
        <dbReference type="Proteomes" id="UP001501940"/>
    </source>
</evidence>
<dbReference type="GeneTree" id="ENSGT00390000011517"/>
<evidence type="ECO:0000256" key="3">
    <source>
        <dbReference type="ARBA" id="ARBA00022729"/>
    </source>
</evidence>
<protein>
    <recommendedName>
        <fullName evidence="11">VWFA domain-containing protein</fullName>
    </recommendedName>
</protein>
<dbReference type="InterPro" id="IPR056862">
    <property type="entry name" value="VWA7_N"/>
</dbReference>
<dbReference type="PANTHER" id="PTHR14905:SF18">
    <property type="entry name" value="VON WILLEBRAND FACTOR A DOMAIN-CONTAINING 10, TANDEM DUPLICATE 1-RELATED"/>
    <property type="match status" value="1"/>
</dbReference>
<feature type="domain" description="VWA7 N-terminal" evidence="8">
    <location>
        <begin position="94"/>
        <end position="323"/>
    </location>
</feature>
<evidence type="ECO:0000259" key="5">
    <source>
        <dbReference type="Pfam" id="PF23560"/>
    </source>
</evidence>
<dbReference type="Pfam" id="PF25106">
    <property type="entry name" value="VWA_4"/>
    <property type="match status" value="1"/>
</dbReference>
<reference evidence="9 10" key="1">
    <citation type="submission" date="2022-01" db="EMBL/GenBank/DDBJ databases">
        <title>A chromosome-scale genome assembly of the false clownfish, Amphiprion ocellaris.</title>
        <authorList>
            <person name="Ryu T."/>
        </authorList>
    </citation>
    <scope>NUCLEOTIDE SEQUENCE [LARGE SCALE GENOMIC DNA]</scope>
</reference>
<feature type="domain" description="VWA7 Ig-like" evidence="6">
    <location>
        <begin position="740"/>
        <end position="839"/>
    </location>
</feature>
<keyword evidence="3" id="KW-0732">Signal</keyword>
<comment type="subcellular location">
    <subcellularLocation>
        <location evidence="1">Secreted</location>
    </subcellularLocation>
</comment>
<feature type="domain" description="Hemicentin/VWA7 galactose-binding" evidence="5">
    <location>
        <begin position="524"/>
        <end position="623"/>
    </location>
</feature>
<name>A0AAQ6AEA6_AMPOC</name>
<dbReference type="InterPro" id="IPR056475">
    <property type="entry name" value="GBD_Hemicentin/VWA7"/>
</dbReference>
<evidence type="ECO:0000259" key="8">
    <source>
        <dbReference type="Pfam" id="PF25107"/>
    </source>
</evidence>
<sequence>MGLKREHQKLKERKLKAPSSIMATRQTAVFLVVVVLSLPGLTNCFLPINSVDELSSTHRGITQKAILRKTAEVCRDIAATEGRDFSLKIDDNLSVTRVQRACSSTSKSASPISTDMFQTAINSMSKSNADVDRSLPLEAEYHFDNEAFQGGRTIITEGLFSVKANMRQRNFAAARQTLGRICHTLQDFYSHSNWVELGKTTPYSILIRPDEPLENLAGPDIPTCKSCTGATMCADNILPEVLSRGFITSGYFDIFSSVKPAGKCSHGGQADKTSTVDPVGGINKDGVESGHGSFHDRAANLAVDATMELLEDIRVAAGDRNFLQLMALSQAPALCFVIDTTGSMRDDIESAKAVSFNIIDIRRETQQEPSEYILVPFNDPDFGPVIRTTDADTFKVIINSLTANGGGDNPEMSLSGLQLALTAAPPSSDIFVFTDAPAKDVHLKDTVTALIETTNSEVNFMLTDVLSRRRRDSQGLASRVLNVGQTQLYRDLAQTSGGQAIEVPKSGLPLATAVIEDLTVSAVVTVFQAVINPGRPENLAFTVDALINNMIIYVTGAPSLTFTLTSSTGLSQTSSQFNGPLANFTTVGNLRRIVLITGNQTGLWNISINSNTAYTVKVTGQSSVNFIYDLVDVQEGGHSGVVPKEGRPIAGANVTLLVTVTGSDNVTVTEVTLFNSSGLTEISGSIQSFGNNDFLVRFIAVPAGEFAVRLTGQDTSSTSRSTSNTFQRQASTQIKTSSLSVTAQADINIEPGSTASIPFIVSSDTNGTFTVRVNNDRSYNTTSPSSVAIGTSSGGKANGTVTLTPPASTVSGTDVTLTIEVQNAATTEINYAVLRFSVSARVTDLSGPVCQETNVSGDCSSSSSPCAISFWNFSAVFTDGINGTGIASITLRQGNGTLDTRTGTGAGGENITVVTYNSSCCSPNVELAAVDRVGNVGTCGGRATAAPTNTTTPITTVPPVTTVTHMTTTPTITVVATSTAGHTLSMSHCVWISVVVSFIWK</sequence>
<dbReference type="GeneID" id="111568044"/>
<dbReference type="AlphaFoldDB" id="A0AAQ6AEA6"/>
<dbReference type="Pfam" id="PF23619">
    <property type="entry name" value="Ig_VWA7"/>
    <property type="match status" value="1"/>
</dbReference>
<dbReference type="InterPro" id="IPR052577">
    <property type="entry name" value="VWA7"/>
</dbReference>
<dbReference type="Ensembl" id="ENSAOCT00000054621.1">
    <property type="protein sequence ID" value="ENSAOCP00000076733.1"/>
    <property type="gene ID" value="ENSAOCG00000018299.2"/>
</dbReference>
<evidence type="ECO:0000256" key="1">
    <source>
        <dbReference type="ARBA" id="ARBA00004613"/>
    </source>
</evidence>
<evidence type="ECO:0008006" key="11">
    <source>
        <dbReference type="Google" id="ProtNLM"/>
    </source>
</evidence>
<dbReference type="Proteomes" id="UP001501940">
    <property type="component" value="Chromosome 4"/>
</dbReference>
<keyword evidence="10" id="KW-1185">Reference proteome</keyword>
<evidence type="ECO:0000259" key="7">
    <source>
        <dbReference type="Pfam" id="PF25106"/>
    </source>
</evidence>
<reference evidence="9" key="3">
    <citation type="submission" date="2025-09" db="UniProtKB">
        <authorList>
            <consortium name="Ensembl"/>
        </authorList>
    </citation>
    <scope>IDENTIFICATION</scope>
</reference>
<dbReference type="RefSeq" id="XP_035803690.2">
    <property type="nucleotide sequence ID" value="XM_035947797.2"/>
</dbReference>
<keyword evidence="2" id="KW-0964">Secreted</keyword>
<evidence type="ECO:0000259" key="6">
    <source>
        <dbReference type="Pfam" id="PF23619"/>
    </source>
</evidence>
<organism evidence="9 10">
    <name type="scientific">Amphiprion ocellaris</name>
    <name type="common">Clown anemonefish</name>
    <dbReference type="NCBI Taxonomy" id="80972"/>
    <lineage>
        <taxon>Eukaryota</taxon>
        <taxon>Metazoa</taxon>
        <taxon>Chordata</taxon>
        <taxon>Craniata</taxon>
        <taxon>Vertebrata</taxon>
        <taxon>Euteleostomi</taxon>
        <taxon>Actinopterygii</taxon>
        <taxon>Neopterygii</taxon>
        <taxon>Teleostei</taxon>
        <taxon>Neoteleostei</taxon>
        <taxon>Acanthomorphata</taxon>
        <taxon>Ovalentaria</taxon>
        <taxon>Pomacentridae</taxon>
        <taxon>Amphiprion</taxon>
    </lineage>
</organism>
<dbReference type="Gene3D" id="3.40.50.410">
    <property type="entry name" value="von Willebrand factor, type A domain"/>
    <property type="match status" value="1"/>
</dbReference>
<dbReference type="InterPro" id="IPR056861">
    <property type="entry name" value="HMCN1-like_VWA"/>
</dbReference>
<evidence type="ECO:0000256" key="2">
    <source>
        <dbReference type="ARBA" id="ARBA00022525"/>
    </source>
</evidence>
<dbReference type="InterPro" id="IPR057615">
    <property type="entry name" value="Ig_VWA7"/>
</dbReference>
<evidence type="ECO:0000313" key="9">
    <source>
        <dbReference type="Ensembl" id="ENSAOCP00000076733.1"/>
    </source>
</evidence>
<keyword evidence="4" id="KW-0325">Glycoprotein</keyword>
<dbReference type="Pfam" id="PF25107">
    <property type="entry name" value="VWA7_N"/>
    <property type="match status" value="1"/>
</dbReference>
<dbReference type="InterPro" id="IPR036465">
    <property type="entry name" value="vWFA_dom_sf"/>
</dbReference>
<dbReference type="SUPFAM" id="SSF53300">
    <property type="entry name" value="vWA-like"/>
    <property type="match status" value="1"/>
</dbReference>
<proteinExistence type="predicted"/>
<dbReference type="PANTHER" id="PTHR14905">
    <property type="entry name" value="NG37"/>
    <property type="match status" value="1"/>
</dbReference>
<dbReference type="KEGG" id="aoce:111568044"/>
<reference evidence="9" key="2">
    <citation type="submission" date="2025-08" db="UniProtKB">
        <authorList>
            <consortium name="Ensembl"/>
        </authorList>
    </citation>
    <scope>IDENTIFICATION</scope>
</reference>
<feature type="domain" description="Hemicentin-1-like von Willebrand factor A" evidence="7">
    <location>
        <begin position="333"/>
        <end position="504"/>
    </location>
</feature>